<feature type="chain" id="PRO_5022797228" description="Peptidase C39-like domain-containing protein" evidence="1">
    <location>
        <begin position="22"/>
        <end position="200"/>
    </location>
</feature>
<comment type="caution">
    <text evidence="2">The sequence shown here is derived from an EMBL/GenBank/DDBJ whole genome shotgun (WGS) entry which is preliminary data.</text>
</comment>
<dbReference type="RefSeq" id="WP_146404971.1">
    <property type="nucleotide sequence ID" value="NZ_SJPU01000001.1"/>
</dbReference>
<proteinExistence type="predicted"/>
<keyword evidence="3" id="KW-1185">Reference proteome</keyword>
<dbReference type="Proteomes" id="UP000319908">
    <property type="component" value="Unassembled WGS sequence"/>
</dbReference>
<keyword evidence="1" id="KW-0732">Signal</keyword>
<dbReference type="EMBL" id="SJPU01000001">
    <property type="protein sequence ID" value="TWU17980.1"/>
    <property type="molecule type" value="Genomic_DNA"/>
</dbReference>
<evidence type="ECO:0000313" key="2">
    <source>
        <dbReference type="EMBL" id="TWU17980.1"/>
    </source>
</evidence>
<dbReference type="Gene3D" id="3.90.70.10">
    <property type="entry name" value="Cysteine proteinases"/>
    <property type="match status" value="1"/>
</dbReference>
<feature type="signal peptide" evidence="1">
    <location>
        <begin position="1"/>
        <end position="21"/>
    </location>
</feature>
<name>A0A5C6C074_9BACT</name>
<dbReference type="AlphaFoldDB" id="A0A5C6C074"/>
<protein>
    <recommendedName>
        <fullName evidence="4">Peptidase C39-like domain-containing protein</fullName>
    </recommendedName>
</protein>
<evidence type="ECO:0008006" key="4">
    <source>
        <dbReference type="Google" id="ProtNLM"/>
    </source>
</evidence>
<evidence type="ECO:0000313" key="3">
    <source>
        <dbReference type="Proteomes" id="UP000319908"/>
    </source>
</evidence>
<sequence length="200" mass="22494">MQKLFLILALLGLVCGCNQSAAPILIPNQPPPAEVPAANLPESLRPYNWTAADGSGSCVNASTVYALQWRGKEAMADWWRRNHSGGETDTSIRQSHDAAGLRYVFTRSADESFLDWCSRTRRGAIIWFYTRHCVTFVGFANVDGREYAFLNDNNRPTRYIKVERAEFLRRWADYGGFALSLLDPPVPPPLYPAYRSVPHA</sequence>
<gene>
    <name evidence="2" type="ORF">Poly21_01330</name>
</gene>
<evidence type="ECO:0000256" key="1">
    <source>
        <dbReference type="SAM" id="SignalP"/>
    </source>
</evidence>
<organism evidence="2 3">
    <name type="scientific">Allorhodopirellula heiligendammensis</name>
    <dbReference type="NCBI Taxonomy" id="2714739"/>
    <lineage>
        <taxon>Bacteria</taxon>
        <taxon>Pseudomonadati</taxon>
        <taxon>Planctomycetota</taxon>
        <taxon>Planctomycetia</taxon>
        <taxon>Pirellulales</taxon>
        <taxon>Pirellulaceae</taxon>
        <taxon>Allorhodopirellula</taxon>
    </lineage>
</organism>
<reference evidence="2 3" key="1">
    <citation type="journal article" date="2020" name="Antonie Van Leeuwenhoek">
        <title>Rhodopirellula heiligendammensis sp. nov., Rhodopirellula pilleata sp. nov., and Rhodopirellula solitaria sp. nov. isolated from natural or artificial marine surfaces in Northern Germany and California, USA, and emended description of the genus Rhodopirellula.</title>
        <authorList>
            <person name="Kallscheuer N."/>
            <person name="Wiegand S."/>
            <person name="Jogler M."/>
            <person name="Boedeker C."/>
            <person name="Peeters S.H."/>
            <person name="Rast P."/>
            <person name="Heuer A."/>
            <person name="Jetten M.S.M."/>
            <person name="Rohde M."/>
            <person name="Jogler C."/>
        </authorList>
    </citation>
    <scope>NUCLEOTIDE SEQUENCE [LARGE SCALE GENOMIC DNA]</scope>
    <source>
        <strain evidence="2 3">Poly21</strain>
    </source>
</reference>
<accession>A0A5C6C074</accession>
<dbReference type="OrthoDB" id="260970at2"/>
<dbReference type="PROSITE" id="PS51257">
    <property type="entry name" value="PROKAR_LIPOPROTEIN"/>
    <property type="match status" value="1"/>
</dbReference>